<accession>A0A0G0D9H5</accession>
<evidence type="ECO:0000313" key="4">
    <source>
        <dbReference type="Proteomes" id="UP000034176"/>
    </source>
</evidence>
<evidence type="ECO:0000313" key="3">
    <source>
        <dbReference type="EMBL" id="KKP59985.1"/>
    </source>
</evidence>
<dbReference type="SUPFAM" id="SSF51735">
    <property type="entry name" value="NAD(P)-binding Rossmann-fold domains"/>
    <property type="match status" value="1"/>
</dbReference>
<dbReference type="Pfam" id="PF22725">
    <property type="entry name" value="GFO_IDH_MocA_C3"/>
    <property type="match status" value="1"/>
</dbReference>
<reference evidence="3 4" key="1">
    <citation type="journal article" date="2015" name="Nature">
        <title>rRNA introns, odd ribosomes, and small enigmatic genomes across a large radiation of phyla.</title>
        <authorList>
            <person name="Brown C.T."/>
            <person name="Hug L.A."/>
            <person name="Thomas B.C."/>
            <person name="Sharon I."/>
            <person name="Castelle C.J."/>
            <person name="Singh A."/>
            <person name="Wilkins M.J."/>
            <person name="Williams K.H."/>
            <person name="Banfield J.F."/>
        </authorList>
    </citation>
    <scope>NUCLEOTIDE SEQUENCE [LARGE SCALE GENOMIC DNA]</scope>
</reference>
<feature type="domain" description="Gfo/Idh/MocA-like oxidoreductase N-terminal" evidence="1">
    <location>
        <begin position="1"/>
        <end position="117"/>
    </location>
</feature>
<dbReference type="Pfam" id="PF01408">
    <property type="entry name" value="GFO_IDH_MocA"/>
    <property type="match status" value="1"/>
</dbReference>
<dbReference type="PANTHER" id="PTHR43377:SF1">
    <property type="entry name" value="BILIVERDIN REDUCTASE A"/>
    <property type="match status" value="1"/>
</dbReference>
<dbReference type="InterPro" id="IPR055170">
    <property type="entry name" value="GFO_IDH_MocA-like_dom"/>
</dbReference>
<sequence>MKIALIGVGSIGLRHLNNLSKLGYRDVIIFDTSKGQIFKAKKILPSVVFCNKINSIWQQLPNIVFINTPTYTHISYAIKAAHMGCHIFIEKPLSNNLKSIKRLLTIIDDKNLTTMVGCNMRYYWAIRKIKELISKKIIGKLYAAHIESGSYLPEWRKNNYRKTYSAQKIMGGGIILDGIHELDYAIWFFGKIIKQISMYGKVSKLDIDTEDVADVLLKFESGPIVNIHLDYLQHNYSRNCKIIGEKGTIIWNFSEHLVKIYSHNTKKWQLIEEPRSYNLNQMYIDEIKYFLDCVKQKRNTLNSVISASQTLRIALNIKNTKHYVT</sequence>
<dbReference type="PANTHER" id="PTHR43377">
    <property type="entry name" value="BILIVERDIN REDUCTASE A"/>
    <property type="match status" value="1"/>
</dbReference>
<comment type="caution">
    <text evidence="3">The sequence shown here is derived from an EMBL/GenBank/DDBJ whole genome shotgun (WGS) entry which is preliminary data.</text>
</comment>
<organism evidence="3 4">
    <name type="scientific">Candidatus Gottesmanbacteria bacterium GW2011_GWA1_34_13</name>
    <dbReference type="NCBI Taxonomy" id="1618434"/>
    <lineage>
        <taxon>Bacteria</taxon>
        <taxon>Candidatus Gottesmaniibacteriota</taxon>
    </lineage>
</organism>
<dbReference type="Gene3D" id="3.40.50.720">
    <property type="entry name" value="NAD(P)-binding Rossmann-like Domain"/>
    <property type="match status" value="1"/>
</dbReference>
<name>A0A0G0D9H5_9BACT</name>
<dbReference type="SUPFAM" id="SSF55347">
    <property type="entry name" value="Glyceraldehyde-3-phosphate dehydrogenase-like, C-terminal domain"/>
    <property type="match status" value="1"/>
</dbReference>
<feature type="domain" description="GFO/IDH/MocA-like oxidoreductase" evidence="2">
    <location>
        <begin position="126"/>
        <end position="249"/>
    </location>
</feature>
<evidence type="ECO:0000259" key="2">
    <source>
        <dbReference type="Pfam" id="PF22725"/>
    </source>
</evidence>
<gene>
    <name evidence="3" type="ORF">UR52_C0001G0065</name>
</gene>
<proteinExistence type="predicted"/>
<dbReference type="Gene3D" id="3.30.360.10">
    <property type="entry name" value="Dihydrodipicolinate Reductase, domain 2"/>
    <property type="match status" value="1"/>
</dbReference>
<dbReference type="InterPro" id="IPR000683">
    <property type="entry name" value="Gfo/Idh/MocA-like_OxRdtase_N"/>
</dbReference>
<dbReference type="Proteomes" id="UP000034176">
    <property type="component" value="Unassembled WGS sequence"/>
</dbReference>
<dbReference type="AlphaFoldDB" id="A0A0G0D9H5"/>
<dbReference type="InterPro" id="IPR051450">
    <property type="entry name" value="Gfo/Idh/MocA_Oxidoreductases"/>
</dbReference>
<protein>
    <submittedName>
        <fullName evidence="3">Oxidoreductase, NAD-binding domain protein</fullName>
    </submittedName>
</protein>
<dbReference type="GO" id="GO:0000166">
    <property type="term" value="F:nucleotide binding"/>
    <property type="evidence" value="ECO:0007669"/>
    <property type="project" value="InterPro"/>
</dbReference>
<evidence type="ECO:0000259" key="1">
    <source>
        <dbReference type="Pfam" id="PF01408"/>
    </source>
</evidence>
<dbReference type="STRING" id="1618434.UR52_C0001G0065"/>
<dbReference type="EMBL" id="LBPN01000001">
    <property type="protein sequence ID" value="KKP59985.1"/>
    <property type="molecule type" value="Genomic_DNA"/>
</dbReference>
<dbReference type="InterPro" id="IPR036291">
    <property type="entry name" value="NAD(P)-bd_dom_sf"/>
</dbReference>